<sequence>MTWAIPAAALSPAVLADAASSPRLRSADVMARLSPSSAPSSATRMEMRWFATCDFSLTGSGTECRKQRLKAAGGLAGLVHLATTPFFSARLFAPALDGFLRAHPGPRVELMEDRATSIFPGGKQT</sequence>
<gene>
    <name evidence="1" type="ORF">LH706_13780</name>
</gene>
<proteinExistence type="predicted"/>
<reference evidence="1" key="1">
    <citation type="submission" date="2021-10" db="EMBL/GenBank/DDBJ databases">
        <title>Complete genome sequences of five Ralstonia solancearum strains isolated from sunflower.</title>
        <authorList>
            <person name="She X."/>
            <person name="He Z."/>
        </authorList>
    </citation>
    <scope>NUCLEOTIDE SEQUENCE</scope>
    <source>
        <strain evidence="1">RS638</strain>
    </source>
</reference>
<dbReference type="SUPFAM" id="SSF53850">
    <property type="entry name" value="Periplasmic binding protein-like II"/>
    <property type="match status" value="1"/>
</dbReference>
<name>A0ABY6NAA3_RALSL</name>
<evidence type="ECO:0000313" key="1">
    <source>
        <dbReference type="EMBL" id="UZF14092.1"/>
    </source>
</evidence>
<protein>
    <submittedName>
        <fullName evidence="1">Substrate-binding domain-containing protein</fullName>
    </submittedName>
</protein>
<dbReference type="EMBL" id="CP085043">
    <property type="protein sequence ID" value="UZF14092.1"/>
    <property type="molecule type" value="Genomic_DNA"/>
</dbReference>
<organism evidence="1">
    <name type="scientific">Ralstonia solanacearum</name>
    <name type="common">Pseudomonas solanacearum</name>
    <dbReference type="NCBI Taxonomy" id="305"/>
    <lineage>
        <taxon>Bacteria</taxon>
        <taxon>Pseudomonadati</taxon>
        <taxon>Pseudomonadota</taxon>
        <taxon>Betaproteobacteria</taxon>
        <taxon>Burkholderiales</taxon>
        <taxon>Burkholderiaceae</taxon>
        <taxon>Ralstonia</taxon>
        <taxon>Ralstonia solanacearum species complex</taxon>
    </lineage>
</organism>
<accession>A0ABY6NAA3</accession>